<dbReference type="GO" id="GO:0016798">
    <property type="term" value="F:hydrolase activity, acting on glycosyl bonds"/>
    <property type="evidence" value="ECO:0007669"/>
    <property type="project" value="UniProtKB-KW"/>
</dbReference>
<dbReference type="OrthoDB" id="9805870at2"/>
<dbReference type="PATRIC" id="fig|45070.6.peg.881"/>
<dbReference type="EMBL" id="LNYO01000013">
    <property type="protein sequence ID" value="KTD35846.1"/>
    <property type="molecule type" value="Genomic_DNA"/>
</dbReference>
<keyword evidence="2 6" id="KW-0378">Hydrolase</keyword>
<comment type="caution">
    <text evidence="7">The sequence shown here is derived from an EMBL/GenBank/DDBJ whole genome shotgun (WGS) entry which is preliminary data.</text>
</comment>
<dbReference type="Proteomes" id="UP000054725">
    <property type="component" value="Unassembled WGS sequence"/>
</dbReference>
<gene>
    <name evidence="6" type="primary">psuG</name>
    <name evidence="7" type="ORF">Lnau_0830</name>
</gene>
<comment type="cofactor">
    <cofactor evidence="6">
        <name>Mn(2+)</name>
        <dbReference type="ChEBI" id="CHEBI:29035"/>
    </cofactor>
    <text evidence="6">Binds 1 Mn(2+) ion per subunit.</text>
</comment>
<evidence type="ECO:0000256" key="3">
    <source>
        <dbReference type="ARBA" id="ARBA00023211"/>
    </source>
</evidence>
<organism evidence="7 8">
    <name type="scientific">Legionella nautarum</name>
    <dbReference type="NCBI Taxonomy" id="45070"/>
    <lineage>
        <taxon>Bacteria</taxon>
        <taxon>Pseudomonadati</taxon>
        <taxon>Pseudomonadota</taxon>
        <taxon>Gammaproteobacteria</taxon>
        <taxon>Legionellales</taxon>
        <taxon>Legionellaceae</taxon>
        <taxon>Legionella</taxon>
    </lineage>
</organism>
<accession>A0A0W0WUM6</accession>
<keyword evidence="3 6" id="KW-0464">Manganese</keyword>
<keyword evidence="4 6" id="KW-0456">Lyase</keyword>
<dbReference type="GO" id="GO:0046872">
    <property type="term" value="F:metal ion binding"/>
    <property type="evidence" value="ECO:0007669"/>
    <property type="project" value="UniProtKB-KW"/>
</dbReference>
<comment type="catalytic activity">
    <reaction evidence="6">
        <text>D-ribose 5-phosphate + uracil = psi-UMP + H2O</text>
        <dbReference type="Rhea" id="RHEA:18337"/>
        <dbReference type="ChEBI" id="CHEBI:15377"/>
        <dbReference type="ChEBI" id="CHEBI:17568"/>
        <dbReference type="ChEBI" id="CHEBI:58380"/>
        <dbReference type="ChEBI" id="CHEBI:78346"/>
        <dbReference type="EC" id="4.2.1.70"/>
    </reaction>
</comment>
<feature type="binding site" evidence="6">
    <location>
        <position position="87"/>
    </location>
    <ligand>
        <name>substrate</name>
    </ligand>
</feature>
<evidence type="ECO:0000256" key="5">
    <source>
        <dbReference type="ARBA" id="ARBA00023295"/>
    </source>
</evidence>
<keyword evidence="1 6" id="KW-0479">Metal-binding</keyword>
<dbReference type="PANTHER" id="PTHR42909:SF1">
    <property type="entry name" value="CARBOHYDRATE KINASE PFKB DOMAIN-CONTAINING PROTEIN"/>
    <property type="match status" value="1"/>
</dbReference>
<protein>
    <recommendedName>
        <fullName evidence="6">Pseudouridine-5'-phosphate glycosidase</fullName>
        <shortName evidence="6">PsiMP glycosidase</shortName>
        <ecNumber evidence="6">4.2.1.70</ecNumber>
    </recommendedName>
</protein>
<dbReference type="PANTHER" id="PTHR42909">
    <property type="entry name" value="ZGC:136858"/>
    <property type="match status" value="1"/>
</dbReference>
<dbReference type="InterPro" id="IPR007342">
    <property type="entry name" value="PsuG"/>
</dbReference>
<evidence type="ECO:0000256" key="1">
    <source>
        <dbReference type="ARBA" id="ARBA00022723"/>
    </source>
</evidence>
<dbReference type="Gene3D" id="3.40.1790.10">
    <property type="entry name" value="Indigoidine synthase domain"/>
    <property type="match status" value="1"/>
</dbReference>
<keyword evidence="8" id="KW-1185">Reference proteome</keyword>
<dbReference type="GO" id="GO:0046113">
    <property type="term" value="P:nucleobase catabolic process"/>
    <property type="evidence" value="ECO:0007669"/>
    <property type="project" value="UniProtKB-UniRule"/>
</dbReference>
<comment type="similarity">
    <text evidence="6">Belongs to the pseudouridine-5'-phosphate glycosidase family.</text>
</comment>
<evidence type="ECO:0000256" key="4">
    <source>
        <dbReference type="ARBA" id="ARBA00023239"/>
    </source>
</evidence>
<dbReference type="GO" id="GO:0004730">
    <property type="term" value="F:pseudouridylate synthase activity"/>
    <property type="evidence" value="ECO:0007669"/>
    <property type="project" value="UniProtKB-UniRule"/>
</dbReference>
<evidence type="ECO:0000313" key="7">
    <source>
        <dbReference type="EMBL" id="KTD35846.1"/>
    </source>
</evidence>
<name>A0A0W0WUM6_9GAMM</name>
<dbReference type="HAMAP" id="MF_01876">
    <property type="entry name" value="PsiMP_glycosidase"/>
    <property type="match status" value="1"/>
</dbReference>
<comment type="subunit">
    <text evidence="6">Homotrimer.</text>
</comment>
<feature type="binding site" evidence="6">
    <location>
        <begin position="141"/>
        <end position="143"/>
    </location>
    <ligand>
        <name>substrate</name>
    </ligand>
</feature>
<comment type="function">
    <text evidence="6">Catalyzes the reversible cleavage of pseudouridine 5'-phosphate (PsiMP) to ribose 5-phosphate and uracil. Functions biologically in the cleavage direction, as part of a pseudouridine degradation pathway.</text>
</comment>
<feature type="binding site" evidence="6">
    <location>
        <position position="139"/>
    </location>
    <ligand>
        <name>Mn(2+)</name>
        <dbReference type="ChEBI" id="CHEBI:29035"/>
    </ligand>
</feature>
<dbReference type="RefSeq" id="WP_058503886.1">
    <property type="nucleotide sequence ID" value="NZ_CAAAIF010000001.1"/>
</dbReference>
<evidence type="ECO:0000256" key="2">
    <source>
        <dbReference type="ARBA" id="ARBA00022801"/>
    </source>
</evidence>
<evidence type="ECO:0000256" key="6">
    <source>
        <dbReference type="HAMAP-Rule" id="MF_01876"/>
    </source>
</evidence>
<dbReference type="STRING" id="45070.Lnau_0830"/>
<dbReference type="InterPro" id="IPR022830">
    <property type="entry name" value="Indigdn_synthA-like"/>
</dbReference>
<proteinExistence type="inferred from homology"/>
<feature type="active site" description="Nucleophile" evidence="6">
    <location>
        <position position="160"/>
    </location>
</feature>
<dbReference type="GO" id="GO:0005737">
    <property type="term" value="C:cytoplasm"/>
    <property type="evidence" value="ECO:0007669"/>
    <property type="project" value="TreeGrafter"/>
</dbReference>
<keyword evidence="5 6" id="KW-0326">Glycosidase</keyword>
<feature type="binding site" evidence="6">
    <location>
        <position position="107"/>
    </location>
    <ligand>
        <name>substrate</name>
    </ligand>
</feature>
<sequence>MVHELLHLGGEVEEASRKQRPVVVLESTIISHGMPYPDNLNTAQEVEQLIRDNGAIPATIALYKGKIHIGIDQKIMKHLANNPEVIKASRRDIAYVLSRKITASTTVAATMFCAHLAGLPLFATGGIGGVHHHAGESFDISADLIELSSTPVTVVCSGAKSILDLPKTLEVLETQGVAVIGYRTDEFPAFYSQSSGIPLLHRLDTAEEIATAMHYQYKLGINNGIVIANPIPKTAEIPDEQIMPIIKQAQNEAKHINGKAITPFLLQRIAELTSGQSLQANIELIKSNAILGAQIAIAYQQKIRPNKNCSSNQTQALK</sequence>
<evidence type="ECO:0000313" key="8">
    <source>
        <dbReference type="Proteomes" id="UP000054725"/>
    </source>
</evidence>
<feature type="active site" description="Proton donor" evidence="6">
    <location>
        <position position="26"/>
    </location>
</feature>
<dbReference type="AlphaFoldDB" id="A0A0W0WUM6"/>
<dbReference type="Pfam" id="PF04227">
    <property type="entry name" value="Indigoidine_A"/>
    <property type="match status" value="1"/>
</dbReference>
<reference evidence="7 8" key="1">
    <citation type="submission" date="2015-11" db="EMBL/GenBank/DDBJ databases">
        <title>Genomic analysis of 38 Legionella species identifies large and diverse effector repertoires.</title>
        <authorList>
            <person name="Burstein D."/>
            <person name="Amaro F."/>
            <person name="Zusman T."/>
            <person name="Lifshitz Z."/>
            <person name="Cohen O."/>
            <person name="Gilbert J.A."/>
            <person name="Pupko T."/>
            <person name="Shuman H.A."/>
            <person name="Segal G."/>
        </authorList>
    </citation>
    <scope>NUCLEOTIDE SEQUENCE [LARGE SCALE GENOMIC DNA]</scope>
    <source>
        <strain evidence="7 8">ATCC 49506</strain>
    </source>
</reference>
<dbReference type="EC" id="4.2.1.70" evidence="6"/>
<dbReference type="SUPFAM" id="SSF110581">
    <property type="entry name" value="Indigoidine synthase A-like"/>
    <property type="match status" value="1"/>
</dbReference>